<feature type="domain" description="Rotatin N-terminal" evidence="1">
    <location>
        <begin position="20"/>
        <end position="113"/>
    </location>
</feature>
<keyword evidence="3" id="KW-1185">Reference proteome</keyword>
<reference evidence="2 3" key="1">
    <citation type="submission" date="2024-06" db="EMBL/GenBank/DDBJ databases">
        <title>A chromosome-level genome assembly of beet webworm, Loxostege sticticalis.</title>
        <authorList>
            <person name="Zhang Y."/>
        </authorList>
    </citation>
    <scope>NUCLEOTIDE SEQUENCE [LARGE SCALE GENOMIC DNA]</scope>
    <source>
        <strain evidence="2">AQ026</strain>
        <tissue evidence="2">Whole body</tissue>
    </source>
</reference>
<evidence type="ECO:0000259" key="1">
    <source>
        <dbReference type="Pfam" id="PF14726"/>
    </source>
</evidence>
<dbReference type="InterPro" id="IPR011989">
    <property type="entry name" value="ARM-like"/>
</dbReference>
<dbReference type="PANTHER" id="PTHR31691">
    <property type="entry name" value="ROTATIN"/>
    <property type="match status" value="1"/>
</dbReference>
<organism evidence="2 3">
    <name type="scientific">Loxostege sticticalis</name>
    <name type="common">Beet webworm moth</name>
    <dbReference type="NCBI Taxonomy" id="481309"/>
    <lineage>
        <taxon>Eukaryota</taxon>
        <taxon>Metazoa</taxon>
        <taxon>Ecdysozoa</taxon>
        <taxon>Arthropoda</taxon>
        <taxon>Hexapoda</taxon>
        <taxon>Insecta</taxon>
        <taxon>Pterygota</taxon>
        <taxon>Neoptera</taxon>
        <taxon>Endopterygota</taxon>
        <taxon>Lepidoptera</taxon>
        <taxon>Glossata</taxon>
        <taxon>Ditrysia</taxon>
        <taxon>Pyraloidea</taxon>
        <taxon>Crambidae</taxon>
        <taxon>Pyraustinae</taxon>
        <taxon>Loxostege</taxon>
    </lineage>
</organism>
<evidence type="ECO:0000313" key="3">
    <source>
        <dbReference type="Proteomes" id="UP001549920"/>
    </source>
</evidence>
<sequence>MSSSHFLTNYITKLRHPIQEIRERALKLLLNKLALGWELEDELSSTRELVEALVEWFHYPQPSMQREALKLFIQTIKTKGGTYIAKDIGIRKLLTNLDKIQHKLTDPKALETYEDLIETLRFLNTVESEDNVAIPRLDLASDSSESGQNSGYYNIDHNFPTSKETSVSNEEIEIKSANYVYEITDGIKVILFPWVELSASDTKTMLLIEDALKLLKSVRRCCRFIRDVFLRDFPAEIFLNRPAIIKNLLSIAQGDHGNRPGEALQVLLYVTRALRKRLLELSSKDLIHDTNKFPDENREVEDHLNTELEQMTSSVDLNQIRPEDGLAALRQLPAPTYALDSLHAVMSTMARNVASVDTGGRPEILNLKELNICLDLAQALIGLLLDCVSEAFWCMDHSTKTHRDIAHKSCMVMRLLGDLLMKYKQTYTEDSEKCQHRAVWLRLAGCAVTLLRWARESALPPTSLVAALQTAQLDPALPLLYPELCDSIALALQTAKTSVDHEYKSKYRELTKLTASMDDAVRFMRNKNSCRNNKSVLTIIKKSLPALELHMSEAYISDVAEILLRKTKDWSLDDSDWSIARSIALSLMAHSVEWVRAKFYSLMVDMVRFVLVGDDTNQADNEKCLTLLCDVGILTEICCHGLSSKTKSVEISASEIMLYLLRGRLALSEPCWWRLLASLLPVFPLAHVYAEHDTQLGKAICKSLETDIAECMGVSLPEVVAGLVRLLFVRCVAVQLDVAHSLCRLLDDGRYLPPKEALRADVLMNALRRVQPQDFNVDQNSSPTKNPQTTGLMQILDVLKQDIVFDEHGSEYVPREPVQPALEPSLRRSTLQQLAVMMRQQELHDAFLHTDGLKVVVAILRMSLMVDDYLAFPECAISCVSILNSVCFASRHSLAKITDLPTLLIRVILVFPANDSAVLMSAQVLALIAWSGFALQELDEERHRVPALPACVTQRCLLPFSVTSYWATSPNAGHSAVEWLTTDEDWRATIRVRWWCAYEGCARVVCGAPPPPAPLALRPTDRDRALLRASCPNHAAAAALLALENATSHGQVADALCLLENYAHLMPASSVTGEQIAALPWQHMRRFLCAPPASARDTALLTAVMHFILAYMDRVPSQGGTMSWIKSTFIGNDTSVISLLSREQLLPQQTPQEGVEVTQLHIHIVKVLLQCVRLLEYDDYDSSKLESLLKILLACLVRIDLKNFHALGYLNELMRCIRYTLHSRYCKLSEDTLVQCFKILAETLSGCASGGGRKGHACRLDAILSLLALLKQAHQEGIPVQRWCEAWSSDAVQAAVSCSAAQSAQLRAAALEAMAALAHHSQLMPHLMQAIQEESLSQFAARILSERREANVCRAGAAALLATIAARASPHCDVLESDVLDQLKTNNVIEICIEILVDFCNDRDYENSIEPNVPLSVLERRTELEVRSHKCGDVRVSPSSSSFRGAPPPTAALVGAVADMLHNVSAFAHAPVPAWNEQGLYRLLFRCASLSSGSKSDMDRVRAATCRALVAATPHKCVRTTLASTKDCLFNLLATLTPLHEDEMDTECILARTQALLLLASLLGERSAADSVWEGVRARRMTPLFCFLLQSLETDELELRAAALFCLTQLAQSMSHKKHPDKSRDDSRSQFFDNLKSPFASESTERVGAGDSARDSCPEYVAEDFCRVLIGIHRKIQLETKKFQCGQDDPWSRVCSCLSSLLSASGRSRAFAVHRGLPKTLLATLQAVRDHLSVLGKPIETIKNANHNPTLRTLYWLLTVINSSLIECPASKESFADDGIALSLNRLWPWCMMTDQLRHAVVELLFNFTNDCAKAWASMATCVGSRNLISEVCALAGREAALTSRTHTDSLLLLCIHTLSHCVHHHQCRAIIIKNDVISSIYKSIVRDRGRGGGNAGVAWAKLCSVTARYADGAGALLALRPLLPVLPPVLRAHLMPALAHAAYHHRVTFLQSPDLLELLSGTLLAGDTAEVVSAARAVWTLAANNHKAKLLLRSAGVAAAAHSALARLQRARNDPAATRARELLAYTNTVLQAT</sequence>
<comment type="caution">
    <text evidence="2">The sequence shown here is derived from an EMBL/GenBank/DDBJ whole genome shotgun (WGS) entry which is preliminary data.</text>
</comment>
<dbReference type="InterPro" id="IPR030791">
    <property type="entry name" value="Rotatin"/>
</dbReference>
<gene>
    <name evidence="2" type="ORF">ABMA27_014058</name>
</gene>
<dbReference type="Gene3D" id="1.25.10.10">
    <property type="entry name" value="Leucine-rich Repeat Variant"/>
    <property type="match status" value="1"/>
</dbReference>
<name>A0ABR3ICL5_LOXSC</name>
<proteinExistence type="predicted"/>
<dbReference type="InterPro" id="IPR016024">
    <property type="entry name" value="ARM-type_fold"/>
</dbReference>
<dbReference type="Pfam" id="PF14726">
    <property type="entry name" value="RTTN_N"/>
    <property type="match status" value="1"/>
</dbReference>
<dbReference type="InterPro" id="IPR029249">
    <property type="entry name" value="Rotatin_N"/>
</dbReference>
<accession>A0ABR3ICL5</accession>
<dbReference type="EMBL" id="JBEUOH010000005">
    <property type="protein sequence ID" value="KAL0893984.1"/>
    <property type="molecule type" value="Genomic_DNA"/>
</dbReference>
<protein>
    <recommendedName>
        <fullName evidence="1">Rotatin N-terminal domain-containing protein</fullName>
    </recommendedName>
</protein>
<dbReference type="PANTHER" id="PTHR31691:SF1">
    <property type="entry name" value="ROTATIN"/>
    <property type="match status" value="1"/>
</dbReference>
<evidence type="ECO:0000313" key="2">
    <source>
        <dbReference type="EMBL" id="KAL0893984.1"/>
    </source>
</evidence>
<dbReference type="Proteomes" id="UP001549920">
    <property type="component" value="Unassembled WGS sequence"/>
</dbReference>
<dbReference type="SUPFAM" id="SSF48371">
    <property type="entry name" value="ARM repeat"/>
    <property type="match status" value="2"/>
</dbReference>